<dbReference type="KEGG" id="acel:acsn021_06200"/>
<keyword evidence="1" id="KW-0812">Transmembrane</keyword>
<evidence type="ECO:0000256" key="1">
    <source>
        <dbReference type="SAM" id="Phobius"/>
    </source>
</evidence>
<dbReference type="SUPFAM" id="SSF69279">
    <property type="entry name" value="Phage tail proteins"/>
    <property type="match status" value="1"/>
</dbReference>
<gene>
    <name evidence="2" type="ORF">acsn021_06200</name>
</gene>
<dbReference type="RefSeq" id="WP_185264956.1">
    <property type="nucleotide sequence ID" value="NZ_AP023367.1"/>
</dbReference>
<name>A0A6S6R1F0_9FIRM</name>
<keyword evidence="3" id="KW-1185">Reference proteome</keyword>
<sequence length="756" mass="83378">MDADSPSIFDKRGLCNIEIIEKKTSAILFSGYSETIKYIVNNGLHKAQIHLISYSARFDCKLSSRSFQDVSGSLQKIASFVAGEYTGASVVFREQGSKAIGYPIFQYDETDWEFLKRIASRCHQVLIADSSSSNPSVYIGADTGSAYDLQCAAYEYSVADAFYKMGRVSSNYSQEQFKCHKIRYYKNLPLGKLVRIKEGTYYIIEKHASMNHSEVVFEYTLGSKSMLSTDVVYNQNLCGLQLQGTVTAVMEDKVKVKLAIDKKESGAYAFDWYPEVSNIMYCMPEIGERVNLYLYDGKGGGAAVVNCLRSNGSTCANTSNPAHKIFEYKNKSYKMLPENMTFEIADVNGSQQLLALKDMEGIVEDILKTSKLSAKKKINLNTPNGKINIQAPSQIEIRQSDSTGATLSINQTIECDGKTVDVQASLRIEYPAFDDAPVAVKKHWGKLLLKVLAAVVIVAVVALAAAALTFISGGSALVLLAAKAVVITALIGGTVTGGFSVGVQWFSDDKNGIKRGFLDYLYLGVDKFCTGAILSAPMGLPDTLPLIGKLLGVATTSFVYQLVDKKLDSKFGRDYYDEDSNMALNIAFDVFFAGLGTKITDGLKKLFEKGLKSLSVLKLSKADTKTITKIWNHIPFLKKLSISGADVNVNKHYIREVLTKKLPEKLGKSKIIWYLILGGKEITDTKLVKPGADLPTSVFTDSDLNPLFGKPIEWIEDLFKGESEYDASYTDYSVLVKEDGDIKWIDIDEKGNLIYE</sequence>
<feature type="transmembrane region" description="Helical" evidence="1">
    <location>
        <begin position="477"/>
        <end position="499"/>
    </location>
</feature>
<evidence type="ECO:0000313" key="2">
    <source>
        <dbReference type="EMBL" id="BCJ93051.1"/>
    </source>
</evidence>
<dbReference type="Proteomes" id="UP000515561">
    <property type="component" value="Chromosome"/>
</dbReference>
<reference evidence="2 3" key="1">
    <citation type="journal article" date="2016" name="Int. J. Syst. Evol. Microbiol.">
        <title>Descriptions of Anaerotaenia torta gen. nov., sp. nov. and Anaerocolumna cellulosilytica gen. nov., sp. nov. isolated from a methanogenic reactor of cattle waste.</title>
        <authorList>
            <person name="Uek A."/>
            <person name="Ohtaki Y."/>
            <person name="Kaku N."/>
            <person name="Ueki K."/>
        </authorList>
    </citation>
    <scope>NUCLEOTIDE SEQUENCE [LARGE SCALE GENOMIC DNA]</scope>
    <source>
        <strain evidence="2 3">SN021</strain>
    </source>
</reference>
<feature type="transmembrane region" description="Helical" evidence="1">
    <location>
        <begin position="451"/>
        <end position="471"/>
    </location>
</feature>
<keyword evidence="1" id="KW-1133">Transmembrane helix</keyword>
<keyword evidence="1" id="KW-0472">Membrane</keyword>
<protein>
    <submittedName>
        <fullName evidence="2">Uncharacterized protein</fullName>
    </submittedName>
</protein>
<organism evidence="2 3">
    <name type="scientific">Anaerocolumna cellulosilytica</name>
    <dbReference type="NCBI Taxonomy" id="433286"/>
    <lineage>
        <taxon>Bacteria</taxon>
        <taxon>Bacillati</taxon>
        <taxon>Bacillota</taxon>
        <taxon>Clostridia</taxon>
        <taxon>Lachnospirales</taxon>
        <taxon>Lachnospiraceae</taxon>
        <taxon>Anaerocolumna</taxon>
    </lineage>
</organism>
<accession>A0A6S6R1F0</accession>
<dbReference type="EMBL" id="AP023367">
    <property type="protein sequence ID" value="BCJ93051.1"/>
    <property type="molecule type" value="Genomic_DNA"/>
</dbReference>
<dbReference type="AlphaFoldDB" id="A0A6S6R1F0"/>
<evidence type="ECO:0000313" key="3">
    <source>
        <dbReference type="Proteomes" id="UP000515561"/>
    </source>
</evidence>
<proteinExistence type="predicted"/>